<feature type="domain" description="ABC transmembrane type-1" evidence="8">
    <location>
        <begin position="120"/>
        <end position="325"/>
    </location>
</feature>
<dbReference type="Gene3D" id="1.10.3720.10">
    <property type="entry name" value="MetI-like"/>
    <property type="match status" value="1"/>
</dbReference>
<dbReference type="InterPro" id="IPR000515">
    <property type="entry name" value="MetI-like"/>
</dbReference>
<dbReference type="Pfam" id="PF19300">
    <property type="entry name" value="BPD_transp_1_N"/>
    <property type="match status" value="1"/>
</dbReference>
<feature type="transmembrane region" description="Helical" evidence="7">
    <location>
        <begin position="250"/>
        <end position="272"/>
    </location>
</feature>
<feature type="transmembrane region" description="Helical" evidence="7">
    <location>
        <begin position="167"/>
        <end position="187"/>
    </location>
</feature>
<comment type="similarity">
    <text evidence="7">Belongs to the binding-protein-dependent transport system permease family.</text>
</comment>
<dbReference type="PANTHER" id="PTHR43163:SF6">
    <property type="entry name" value="DIPEPTIDE TRANSPORT SYSTEM PERMEASE PROTEIN DPPB-RELATED"/>
    <property type="match status" value="1"/>
</dbReference>
<dbReference type="EMBL" id="QGDB01000002">
    <property type="protein sequence ID" value="PWL18338.1"/>
    <property type="molecule type" value="Genomic_DNA"/>
</dbReference>
<protein>
    <recommendedName>
        <fullName evidence="8">ABC transmembrane type-1 domain-containing protein</fullName>
    </recommendedName>
</protein>
<evidence type="ECO:0000313" key="9">
    <source>
        <dbReference type="EMBL" id="PWL18338.1"/>
    </source>
</evidence>
<comment type="subcellular location">
    <subcellularLocation>
        <location evidence="1">Cell inner membrane</location>
        <topology evidence="1">Multi-pass membrane protein</topology>
    </subcellularLocation>
    <subcellularLocation>
        <location evidence="7">Cell membrane</location>
        <topology evidence="7">Multi-pass membrane protein</topology>
    </subcellularLocation>
</comment>
<dbReference type="AlphaFoldDB" id="A0A316JAN7"/>
<dbReference type="InterPro" id="IPR045621">
    <property type="entry name" value="BPD_transp_1_N"/>
</dbReference>
<evidence type="ECO:0000313" key="10">
    <source>
        <dbReference type="Proteomes" id="UP000245865"/>
    </source>
</evidence>
<dbReference type="InterPro" id="IPR035906">
    <property type="entry name" value="MetI-like_sf"/>
</dbReference>
<dbReference type="PANTHER" id="PTHR43163">
    <property type="entry name" value="DIPEPTIDE TRANSPORT SYSTEM PERMEASE PROTEIN DPPB-RELATED"/>
    <property type="match status" value="1"/>
</dbReference>
<reference evidence="9 10" key="1">
    <citation type="submission" date="2018-05" db="EMBL/GenBank/DDBJ databases">
        <title>Comparative genomic sequence analysis between strain HN4 and CCM 8460T (Falsochrobactrum ovis) will provide more evidence to prove that HN4 is a new species of Falsochrobactrum.</title>
        <authorList>
            <person name="Lyu W."/>
            <person name="Sun L."/>
            <person name="Yao L."/>
        </authorList>
    </citation>
    <scope>NUCLEOTIDE SEQUENCE [LARGE SCALE GENOMIC DNA]</scope>
    <source>
        <strain evidence="9 10">HN4</strain>
    </source>
</reference>
<keyword evidence="10" id="KW-1185">Reference proteome</keyword>
<keyword evidence="4 7" id="KW-0812">Transmembrane</keyword>
<feature type="transmembrane region" description="Helical" evidence="7">
    <location>
        <begin position="207"/>
        <end position="229"/>
    </location>
</feature>
<keyword evidence="5 7" id="KW-1133">Transmembrane helix</keyword>
<dbReference type="GO" id="GO:0055085">
    <property type="term" value="P:transmembrane transport"/>
    <property type="evidence" value="ECO:0007669"/>
    <property type="project" value="InterPro"/>
</dbReference>
<dbReference type="PROSITE" id="PS50928">
    <property type="entry name" value="ABC_TM1"/>
    <property type="match status" value="1"/>
</dbReference>
<keyword evidence="3" id="KW-1003">Cell membrane</keyword>
<evidence type="ECO:0000256" key="3">
    <source>
        <dbReference type="ARBA" id="ARBA00022475"/>
    </source>
</evidence>
<evidence type="ECO:0000259" key="8">
    <source>
        <dbReference type="PROSITE" id="PS50928"/>
    </source>
</evidence>
<evidence type="ECO:0000256" key="4">
    <source>
        <dbReference type="ARBA" id="ARBA00022692"/>
    </source>
</evidence>
<accession>A0A316JAN7</accession>
<evidence type="ECO:0000256" key="7">
    <source>
        <dbReference type="RuleBase" id="RU363032"/>
    </source>
</evidence>
<evidence type="ECO:0000256" key="1">
    <source>
        <dbReference type="ARBA" id="ARBA00004429"/>
    </source>
</evidence>
<dbReference type="Pfam" id="PF00528">
    <property type="entry name" value="BPD_transp_1"/>
    <property type="match status" value="1"/>
</dbReference>
<organism evidence="9 10">
    <name type="scientific">Falsochrobactrum shanghaiense</name>
    <dbReference type="NCBI Taxonomy" id="2201899"/>
    <lineage>
        <taxon>Bacteria</taxon>
        <taxon>Pseudomonadati</taxon>
        <taxon>Pseudomonadota</taxon>
        <taxon>Alphaproteobacteria</taxon>
        <taxon>Hyphomicrobiales</taxon>
        <taxon>Brucellaceae</taxon>
        <taxon>Falsochrobactrum</taxon>
    </lineage>
</organism>
<comment type="caution">
    <text evidence="9">The sequence shown here is derived from an EMBL/GenBank/DDBJ whole genome shotgun (WGS) entry which is preliminary data.</text>
</comment>
<evidence type="ECO:0000256" key="5">
    <source>
        <dbReference type="ARBA" id="ARBA00022989"/>
    </source>
</evidence>
<dbReference type="SUPFAM" id="SSF161098">
    <property type="entry name" value="MetI-like"/>
    <property type="match status" value="1"/>
</dbReference>
<feature type="transmembrane region" description="Helical" evidence="7">
    <location>
        <begin position="124"/>
        <end position="146"/>
    </location>
</feature>
<evidence type="ECO:0000256" key="6">
    <source>
        <dbReference type="ARBA" id="ARBA00023136"/>
    </source>
</evidence>
<sequence length="338" mass="36342">MTEVGSLVKKSRSLPVPGQATRRHLMLLFGKLLSAIILLLVGSLVVFLTIKAAPGSAALSVLGEQATPEAVSAFERQHGLDKPVLVQYLAWLGNAATGDFGVSLSIASGQKISTLLSSKLPATLFLGFYALFLAVAISLVLGIYAAHHRGRIGDTIATSVSVLGISMPDFWLSYVLIFFFALSLGWFPTYGYVSPFSDFPGSIHASFLPALAIAAPMAAVFARTLRAVLLETMNRPYVTAARSFGLKPRFVFLHFTLRNALIPYLTIIGLQIRYILGGVVVVERIFGIPGVGSFMVDGAFLRDIPVLLACTVIFLAIVLLVNTLTDALCSILDPRRSR</sequence>
<gene>
    <name evidence="9" type="ORF">DKP76_04335</name>
</gene>
<feature type="transmembrane region" description="Helical" evidence="7">
    <location>
        <begin position="304"/>
        <end position="332"/>
    </location>
</feature>
<proteinExistence type="inferred from homology"/>
<dbReference type="Proteomes" id="UP000245865">
    <property type="component" value="Unassembled WGS sequence"/>
</dbReference>
<dbReference type="CDD" id="cd06261">
    <property type="entry name" value="TM_PBP2"/>
    <property type="match status" value="1"/>
</dbReference>
<feature type="transmembrane region" description="Helical" evidence="7">
    <location>
        <begin position="32"/>
        <end position="50"/>
    </location>
</feature>
<keyword evidence="2 7" id="KW-0813">Transport</keyword>
<name>A0A316JAN7_9HYPH</name>
<keyword evidence="6 7" id="KW-0472">Membrane</keyword>
<evidence type="ECO:0000256" key="2">
    <source>
        <dbReference type="ARBA" id="ARBA00022448"/>
    </source>
</evidence>
<dbReference type="GO" id="GO:0005886">
    <property type="term" value="C:plasma membrane"/>
    <property type="evidence" value="ECO:0007669"/>
    <property type="project" value="UniProtKB-SubCell"/>
</dbReference>